<evidence type="ECO:0000256" key="3">
    <source>
        <dbReference type="ARBA" id="ARBA00022679"/>
    </source>
</evidence>
<organism evidence="6 7">
    <name type="scientific">Chryseomicrobium palamuruense</name>
    <dbReference type="NCBI Taxonomy" id="682973"/>
    <lineage>
        <taxon>Bacteria</taxon>
        <taxon>Bacillati</taxon>
        <taxon>Bacillota</taxon>
        <taxon>Bacilli</taxon>
        <taxon>Bacillales</taxon>
        <taxon>Caryophanaceae</taxon>
        <taxon>Chryseomicrobium</taxon>
    </lineage>
</organism>
<evidence type="ECO:0000313" key="7">
    <source>
        <dbReference type="Proteomes" id="UP001595733"/>
    </source>
</evidence>
<keyword evidence="2 6" id="KW-0328">Glycosyltransferase</keyword>
<keyword evidence="7" id="KW-1185">Reference proteome</keyword>
<comment type="similarity">
    <text evidence="1">Belongs to the glycosyltransferase group 1 family. Glycosyltransferase 4 subfamily.</text>
</comment>
<feature type="domain" description="Glycosyl transferase family 1" evidence="4">
    <location>
        <begin position="173"/>
        <end position="318"/>
    </location>
</feature>
<dbReference type="PANTHER" id="PTHR12526:SF640">
    <property type="entry name" value="COLANIC ACID BIOSYNTHESIS GLYCOSYLTRANSFERASE WCAL-RELATED"/>
    <property type="match status" value="1"/>
</dbReference>
<evidence type="ECO:0000256" key="2">
    <source>
        <dbReference type="ARBA" id="ARBA00022676"/>
    </source>
</evidence>
<comment type="caution">
    <text evidence="6">The sequence shown here is derived from an EMBL/GenBank/DDBJ whole genome shotgun (WGS) entry which is preliminary data.</text>
</comment>
<gene>
    <name evidence="6" type="ORF">ACFO0S_08690</name>
</gene>
<dbReference type="Gene3D" id="3.40.50.2000">
    <property type="entry name" value="Glycogen Phosphorylase B"/>
    <property type="match status" value="2"/>
</dbReference>
<dbReference type="EMBL" id="JBHSEF010000022">
    <property type="protein sequence ID" value="MFC4355122.1"/>
    <property type="molecule type" value="Genomic_DNA"/>
</dbReference>
<reference evidence="7" key="1">
    <citation type="journal article" date="2019" name="Int. J. Syst. Evol. Microbiol.">
        <title>The Global Catalogue of Microorganisms (GCM) 10K type strain sequencing project: providing services to taxonomists for standard genome sequencing and annotation.</title>
        <authorList>
            <consortium name="The Broad Institute Genomics Platform"/>
            <consortium name="The Broad Institute Genome Sequencing Center for Infectious Disease"/>
            <person name="Wu L."/>
            <person name="Ma J."/>
        </authorList>
    </citation>
    <scope>NUCLEOTIDE SEQUENCE [LARGE SCALE GENOMIC DNA]</scope>
    <source>
        <strain evidence="7">CCUG 50353</strain>
    </source>
</reference>
<dbReference type="RefSeq" id="WP_378141473.1">
    <property type="nucleotide sequence ID" value="NZ_JBHSEF010000022.1"/>
</dbReference>
<accession>A0ABV8UWD4</accession>
<dbReference type="InterPro" id="IPR028098">
    <property type="entry name" value="Glyco_trans_4-like_N"/>
</dbReference>
<evidence type="ECO:0000259" key="5">
    <source>
        <dbReference type="Pfam" id="PF13439"/>
    </source>
</evidence>
<sequence>MQHIGGAQQVVHQQAEALATKGHDVHVLTAPDSVYKGAYHLHTIPHLKRNVSLHEDWKAVWETRQNLRRLKPDVLTIHSTKAGTIGRLATIGTGIPNVYTFHGISYVTTATRGMRILGRLHEKLFSTLTDRYIFLTKYDQKTMRLPARKCAIIPNGIHEKPILVRENYSDVLRLLWVGRLSPPKDPLPLIEALANFTDSKWKLDIVGTGTLDHELTKRIDGLGLADRIKLHGEVSDPHPFYEECDVVVLLSKSEGIPLVLLEAMAHQKPIIASATNGIETIIEEGQTGYIVRQTIQPYLDYVFKHSDKLEIMGKKGYQRFRKHFTFHQMIRATEDLLSEVAKKK</sequence>
<dbReference type="GO" id="GO:0016757">
    <property type="term" value="F:glycosyltransferase activity"/>
    <property type="evidence" value="ECO:0007669"/>
    <property type="project" value="UniProtKB-KW"/>
</dbReference>
<dbReference type="Pfam" id="PF00534">
    <property type="entry name" value="Glycos_transf_1"/>
    <property type="match status" value="1"/>
</dbReference>
<dbReference type="Proteomes" id="UP001595733">
    <property type="component" value="Unassembled WGS sequence"/>
</dbReference>
<proteinExistence type="inferred from homology"/>
<dbReference type="InterPro" id="IPR001296">
    <property type="entry name" value="Glyco_trans_1"/>
</dbReference>
<evidence type="ECO:0000259" key="4">
    <source>
        <dbReference type="Pfam" id="PF00534"/>
    </source>
</evidence>
<evidence type="ECO:0000313" key="6">
    <source>
        <dbReference type="EMBL" id="MFC4355122.1"/>
    </source>
</evidence>
<keyword evidence="3 6" id="KW-0808">Transferase</keyword>
<dbReference type="PANTHER" id="PTHR12526">
    <property type="entry name" value="GLYCOSYLTRANSFERASE"/>
    <property type="match status" value="1"/>
</dbReference>
<name>A0ABV8UWD4_9BACL</name>
<dbReference type="EC" id="2.4.-.-" evidence="6"/>
<feature type="domain" description="Glycosyltransferase subfamily 4-like N-terminal" evidence="5">
    <location>
        <begin position="4"/>
        <end position="158"/>
    </location>
</feature>
<dbReference type="SUPFAM" id="SSF53756">
    <property type="entry name" value="UDP-Glycosyltransferase/glycogen phosphorylase"/>
    <property type="match status" value="1"/>
</dbReference>
<protein>
    <submittedName>
        <fullName evidence="6">Glycosyltransferase</fullName>
        <ecNumber evidence="6">2.4.-.-</ecNumber>
    </submittedName>
</protein>
<evidence type="ECO:0000256" key="1">
    <source>
        <dbReference type="ARBA" id="ARBA00009481"/>
    </source>
</evidence>
<dbReference type="Pfam" id="PF13439">
    <property type="entry name" value="Glyco_transf_4"/>
    <property type="match status" value="1"/>
</dbReference>